<feature type="transmembrane region" description="Helical" evidence="6">
    <location>
        <begin position="127"/>
        <end position="150"/>
    </location>
</feature>
<dbReference type="GO" id="GO:0005886">
    <property type="term" value="C:plasma membrane"/>
    <property type="evidence" value="ECO:0007669"/>
    <property type="project" value="TreeGrafter"/>
</dbReference>
<evidence type="ECO:0000256" key="4">
    <source>
        <dbReference type="ARBA" id="ARBA00022989"/>
    </source>
</evidence>
<evidence type="ECO:0000313" key="7">
    <source>
        <dbReference type="EMBL" id="THV77431.1"/>
    </source>
</evidence>
<dbReference type="InterPro" id="IPR000791">
    <property type="entry name" value="Gpr1/Fun34/SatP-like"/>
</dbReference>
<comment type="subcellular location">
    <subcellularLocation>
        <location evidence="1">Membrane</location>
        <topology evidence="1">Multi-pass membrane protein</topology>
    </subcellularLocation>
</comment>
<name>A0A4S8T1N1_AURPU</name>
<evidence type="ECO:0000256" key="6">
    <source>
        <dbReference type="SAM" id="Phobius"/>
    </source>
</evidence>
<feature type="transmembrane region" description="Helical" evidence="6">
    <location>
        <begin position="170"/>
        <end position="188"/>
    </location>
</feature>
<evidence type="ECO:0008006" key="9">
    <source>
        <dbReference type="Google" id="ProtNLM"/>
    </source>
</evidence>
<feature type="transmembrane region" description="Helical" evidence="6">
    <location>
        <begin position="230"/>
        <end position="253"/>
    </location>
</feature>
<keyword evidence="5 6" id="KW-0472">Membrane</keyword>
<dbReference type="PANTHER" id="PTHR31123">
    <property type="entry name" value="ACCUMULATION OF DYADS PROTEIN 2-RELATED"/>
    <property type="match status" value="1"/>
</dbReference>
<evidence type="ECO:0000256" key="3">
    <source>
        <dbReference type="ARBA" id="ARBA00022692"/>
    </source>
</evidence>
<dbReference type="AlphaFoldDB" id="A0A4S8T1N1"/>
<reference evidence="7 8" key="1">
    <citation type="submission" date="2018-10" db="EMBL/GenBank/DDBJ databases">
        <title>Fifty Aureobasidium pullulans genomes reveal a recombining polyextremotolerant generalist.</title>
        <authorList>
            <person name="Gostincar C."/>
            <person name="Turk M."/>
            <person name="Zajc J."/>
            <person name="Gunde-Cimerman N."/>
        </authorList>
    </citation>
    <scope>NUCLEOTIDE SEQUENCE [LARGE SCALE GENOMIC DNA]</scope>
    <source>
        <strain evidence="7 8">EXF-11900</strain>
    </source>
</reference>
<comment type="similarity">
    <text evidence="2">Belongs to the acetate uptake transporter (AceTr) (TC 2.A.96) family.</text>
</comment>
<gene>
    <name evidence="7" type="ORF">D6D28_00313</name>
</gene>
<keyword evidence="4 6" id="KW-1133">Transmembrane helix</keyword>
<accession>A0A4S8T1N1</accession>
<dbReference type="EMBL" id="QZAF01000005">
    <property type="protein sequence ID" value="THV77431.1"/>
    <property type="molecule type" value="Genomic_DNA"/>
</dbReference>
<organism evidence="7 8">
    <name type="scientific">Aureobasidium pullulans</name>
    <name type="common">Black yeast</name>
    <name type="synonym">Pullularia pullulans</name>
    <dbReference type="NCBI Taxonomy" id="5580"/>
    <lineage>
        <taxon>Eukaryota</taxon>
        <taxon>Fungi</taxon>
        <taxon>Dikarya</taxon>
        <taxon>Ascomycota</taxon>
        <taxon>Pezizomycotina</taxon>
        <taxon>Dothideomycetes</taxon>
        <taxon>Dothideomycetidae</taxon>
        <taxon>Dothideales</taxon>
        <taxon>Saccotheciaceae</taxon>
        <taxon>Aureobasidium</taxon>
    </lineage>
</organism>
<evidence type="ECO:0000256" key="5">
    <source>
        <dbReference type="ARBA" id="ARBA00023136"/>
    </source>
</evidence>
<feature type="transmembrane region" description="Helical" evidence="6">
    <location>
        <begin position="195"/>
        <end position="218"/>
    </location>
</feature>
<evidence type="ECO:0000256" key="1">
    <source>
        <dbReference type="ARBA" id="ARBA00004141"/>
    </source>
</evidence>
<keyword evidence="3 6" id="KW-0812">Transmembrane</keyword>
<dbReference type="Proteomes" id="UP000304951">
    <property type="component" value="Unassembled WGS sequence"/>
</dbReference>
<feature type="transmembrane region" description="Helical" evidence="6">
    <location>
        <begin position="63"/>
        <end position="88"/>
    </location>
</feature>
<dbReference type="InterPro" id="IPR051633">
    <property type="entry name" value="AceTr"/>
</dbReference>
<comment type="caution">
    <text evidence="7">The sequence shown here is derived from an EMBL/GenBank/DDBJ whole genome shotgun (WGS) entry which is preliminary data.</text>
</comment>
<dbReference type="GO" id="GO:0015123">
    <property type="term" value="F:acetate transmembrane transporter activity"/>
    <property type="evidence" value="ECO:0007669"/>
    <property type="project" value="TreeGrafter"/>
</dbReference>
<proteinExistence type="inferred from homology"/>
<sequence>MGTMSSTATDVNRPSADAVFEKSHNHNLNITSSHNGMTISPELFEKLYLTPKTPRHGNNVKRFANAVPMGFTGFVISTFTFSMILMGFAGTSSLAGVVGIFFFTGPVLLGLAAIFEWIMGNFFIMNSLSLFCVFWLSFGMIQLPSLGIAASYSPTGDAAEGAASPDYNNAIGLYLIVWGFAFVTYFIFSLKTNAIFAGIFGFAAIAVYILAGAYFHVATGDYAMAGNLQIAGGALLFVVAILGWYITFVIMAAEMRLGINFPVGDLSHFWPATDVELTEIEKQA</sequence>
<dbReference type="PANTHER" id="PTHR31123:SF4">
    <property type="entry name" value="PROTEIN ALCS"/>
    <property type="match status" value="1"/>
</dbReference>
<evidence type="ECO:0000256" key="2">
    <source>
        <dbReference type="ARBA" id="ARBA00005587"/>
    </source>
</evidence>
<evidence type="ECO:0000313" key="8">
    <source>
        <dbReference type="Proteomes" id="UP000304951"/>
    </source>
</evidence>
<dbReference type="Pfam" id="PF01184">
    <property type="entry name" value="Gpr1_Fun34_YaaH"/>
    <property type="match status" value="1"/>
</dbReference>
<protein>
    <recommendedName>
        <fullName evidence="9">GPR1/FUN34/YaaH-class plasma membrane protein-like protein</fullName>
    </recommendedName>
</protein>
<feature type="transmembrane region" description="Helical" evidence="6">
    <location>
        <begin position="94"/>
        <end position="115"/>
    </location>
</feature>